<dbReference type="InterPro" id="IPR019927">
    <property type="entry name" value="Ribosomal_uL3_bac/org-type"/>
</dbReference>
<protein>
    <recommendedName>
        <fullName evidence="6 7">Large ribosomal subunit protein uL3</fullName>
    </recommendedName>
</protein>
<evidence type="ECO:0000256" key="5">
    <source>
        <dbReference type="ARBA" id="ARBA00023274"/>
    </source>
</evidence>
<dbReference type="Gene3D" id="3.30.160.810">
    <property type="match status" value="1"/>
</dbReference>
<reference evidence="11" key="1">
    <citation type="submission" date="2020-02" db="EMBL/GenBank/DDBJ databases">
        <authorList>
            <person name="Meier V. D."/>
        </authorList>
    </citation>
    <scope>NUCLEOTIDE SEQUENCE</scope>
    <source>
        <strain evidence="11">AVDCRST_MAG70</strain>
    </source>
</reference>
<dbReference type="AlphaFoldDB" id="A0A6J4UUB9"/>
<evidence type="ECO:0000256" key="10">
    <source>
        <dbReference type="SAM" id="MobiDB-lite"/>
    </source>
</evidence>
<dbReference type="InterPro" id="IPR000597">
    <property type="entry name" value="Ribosomal_uL3"/>
</dbReference>
<feature type="region of interest" description="Disordered" evidence="10">
    <location>
        <begin position="110"/>
        <end position="152"/>
    </location>
</feature>
<comment type="subunit">
    <text evidence="7 9">Part of the 50S ribosomal subunit. Forms a cluster with proteins L14 and L19.</text>
</comment>
<proteinExistence type="inferred from homology"/>
<dbReference type="InterPro" id="IPR009000">
    <property type="entry name" value="Transl_B-barrel_sf"/>
</dbReference>
<evidence type="ECO:0000313" key="11">
    <source>
        <dbReference type="EMBL" id="CAA9560088.1"/>
    </source>
</evidence>
<dbReference type="GO" id="GO:0003735">
    <property type="term" value="F:structural constituent of ribosome"/>
    <property type="evidence" value="ECO:0007669"/>
    <property type="project" value="UniProtKB-UniRule"/>
</dbReference>
<accession>A0A6J4UUB9</accession>
<name>A0A6J4UUB9_9BACT</name>
<keyword evidence="4 7" id="KW-0689">Ribosomal protein</keyword>
<dbReference type="GO" id="GO:0006412">
    <property type="term" value="P:translation"/>
    <property type="evidence" value="ECO:0007669"/>
    <property type="project" value="UniProtKB-UniRule"/>
</dbReference>
<dbReference type="FunFam" id="3.30.160.810:FF:000001">
    <property type="entry name" value="50S ribosomal protein L3"/>
    <property type="match status" value="1"/>
</dbReference>
<organism evidence="11">
    <name type="scientific">uncultured Thermomicrobiales bacterium</name>
    <dbReference type="NCBI Taxonomy" id="1645740"/>
    <lineage>
        <taxon>Bacteria</taxon>
        <taxon>Pseudomonadati</taxon>
        <taxon>Thermomicrobiota</taxon>
        <taxon>Thermomicrobia</taxon>
        <taxon>Thermomicrobiales</taxon>
        <taxon>environmental samples</taxon>
    </lineage>
</organism>
<dbReference type="HAMAP" id="MF_01325_B">
    <property type="entry name" value="Ribosomal_uL3_B"/>
    <property type="match status" value="1"/>
</dbReference>
<sequence>MVQGLIGRKLGMTQMFDERGIVHPVTVVETGPCVVTQVRTEERDGYEAVQLGFGLDKRLNKPEQGHVRASGFQSKHLREFRADDVDAVSVGQVIKADLFTAGDQVDVTGTSKGRGFQGGVKRHGFAGGPATHGQSDRHRAPGSIGSSATPGRVFKGLRMAGHMGHERVTVQNLEVLRVDTERNLLLIKGSVPGPNKGLVMVRRAAKRPVKR</sequence>
<dbReference type="GO" id="GO:0019843">
    <property type="term" value="F:rRNA binding"/>
    <property type="evidence" value="ECO:0007669"/>
    <property type="project" value="UniProtKB-UniRule"/>
</dbReference>
<dbReference type="Gene3D" id="2.40.30.10">
    <property type="entry name" value="Translation factors"/>
    <property type="match status" value="1"/>
</dbReference>
<evidence type="ECO:0000256" key="2">
    <source>
        <dbReference type="ARBA" id="ARBA00022730"/>
    </source>
</evidence>
<evidence type="ECO:0000256" key="1">
    <source>
        <dbReference type="ARBA" id="ARBA00006540"/>
    </source>
</evidence>
<dbReference type="NCBIfam" id="TIGR03625">
    <property type="entry name" value="L3_bact"/>
    <property type="match status" value="1"/>
</dbReference>
<evidence type="ECO:0000256" key="4">
    <source>
        <dbReference type="ARBA" id="ARBA00022980"/>
    </source>
</evidence>
<dbReference type="InterPro" id="IPR019926">
    <property type="entry name" value="Ribosomal_uL3_CS"/>
</dbReference>
<dbReference type="PROSITE" id="PS00474">
    <property type="entry name" value="RIBOSOMAL_L3"/>
    <property type="match status" value="1"/>
</dbReference>
<evidence type="ECO:0000256" key="3">
    <source>
        <dbReference type="ARBA" id="ARBA00022884"/>
    </source>
</evidence>
<keyword evidence="3 7" id="KW-0694">RNA-binding</keyword>
<comment type="similarity">
    <text evidence="1 7 8">Belongs to the universal ribosomal protein uL3 family.</text>
</comment>
<dbReference type="PANTHER" id="PTHR11229">
    <property type="entry name" value="50S RIBOSOMAL PROTEIN L3"/>
    <property type="match status" value="1"/>
</dbReference>
<keyword evidence="5 7" id="KW-0687">Ribonucleoprotein</keyword>
<comment type="function">
    <text evidence="7 9">One of the primary rRNA binding proteins, it binds directly near the 3'-end of the 23S rRNA, where it nucleates assembly of the 50S subunit.</text>
</comment>
<dbReference type="SUPFAM" id="SSF50447">
    <property type="entry name" value="Translation proteins"/>
    <property type="match status" value="1"/>
</dbReference>
<evidence type="ECO:0000256" key="6">
    <source>
        <dbReference type="ARBA" id="ARBA00035243"/>
    </source>
</evidence>
<evidence type="ECO:0000256" key="8">
    <source>
        <dbReference type="RuleBase" id="RU003905"/>
    </source>
</evidence>
<keyword evidence="2 7" id="KW-0699">rRNA-binding</keyword>
<dbReference type="Pfam" id="PF00297">
    <property type="entry name" value="Ribosomal_L3"/>
    <property type="match status" value="1"/>
</dbReference>
<dbReference type="GO" id="GO:0022625">
    <property type="term" value="C:cytosolic large ribosomal subunit"/>
    <property type="evidence" value="ECO:0007669"/>
    <property type="project" value="TreeGrafter"/>
</dbReference>
<dbReference type="EMBL" id="CADCWH010000254">
    <property type="protein sequence ID" value="CAA9560088.1"/>
    <property type="molecule type" value="Genomic_DNA"/>
</dbReference>
<gene>
    <name evidence="7" type="primary">rplC</name>
    <name evidence="11" type="ORF">AVDCRST_MAG70-1591</name>
</gene>
<dbReference type="FunFam" id="2.40.30.10:FF:000004">
    <property type="entry name" value="50S ribosomal protein L3"/>
    <property type="match status" value="1"/>
</dbReference>
<evidence type="ECO:0000256" key="7">
    <source>
        <dbReference type="HAMAP-Rule" id="MF_01325"/>
    </source>
</evidence>
<evidence type="ECO:0000256" key="9">
    <source>
        <dbReference type="RuleBase" id="RU003906"/>
    </source>
</evidence>
<dbReference type="PANTHER" id="PTHR11229:SF16">
    <property type="entry name" value="LARGE RIBOSOMAL SUBUNIT PROTEIN UL3C"/>
    <property type="match status" value="1"/>
</dbReference>